<dbReference type="Proteomes" id="UP001308005">
    <property type="component" value="Unassembled WGS sequence"/>
</dbReference>
<dbReference type="CDD" id="cd00118">
    <property type="entry name" value="LysM"/>
    <property type="match status" value="1"/>
</dbReference>
<dbReference type="InterPro" id="IPR018392">
    <property type="entry name" value="LysM"/>
</dbReference>
<evidence type="ECO:0000313" key="4">
    <source>
        <dbReference type="EMBL" id="MEB4589600.1"/>
    </source>
</evidence>
<organism evidence="4 5">
    <name type="scientific">Candidatus Thiothrix phosphatis</name>
    <dbReference type="NCBI Taxonomy" id="3112415"/>
    <lineage>
        <taxon>Bacteria</taxon>
        <taxon>Pseudomonadati</taxon>
        <taxon>Pseudomonadota</taxon>
        <taxon>Gammaproteobacteria</taxon>
        <taxon>Thiotrichales</taxon>
        <taxon>Thiotrichaceae</taxon>
        <taxon>Thiothrix</taxon>
    </lineage>
</organism>
<feature type="signal peptide" evidence="2">
    <location>
        <begin position="1"/>
        <end position="25"/>
    </location>
</feature>
<evidence type="ECO:0000313" key="5">
    <source>
        <dbReference type="Proteomes" id="UP001308005"/>
    </source>
</evidence>
<comment type="caution">
    <text evidence="4">The sequence shown here is derived from an EMBL/GenBank/DDBJ whole genome shotgun (WGS) entry which is preliminary data.</text>
</comment>
<dbReference type="SUPFAM" id="SSF54106">
    <property type="entry name" value="LysM domain"/>
    <property type="match status" value="1"/>
</dbReference>
<dbReference type="RefSeq" id="WP_324692789.1">
    <property type="nucleotide sequence ID" value="NZ_JAYMYJ010000012.1"/>
</dbReference>
<evidence type="ECO:0000256" key="1">
    <source>
        <dbReference type="SAM" id="MobiDB-lite"/>
    </source>
</evidence>
<dbReference type="PANTHER" id="PTHR33734:SF22">
    <property type="entry name" value="MEMBRANE-BOUND LYTIC MUREIN TRANSGLYCOSYLASE D"/>
    <property type="match status" value="1"/>
</dbReference>
<dbReference type="PROSITE" id="PS51782">
    <property type="entry name" value="LYSM"/>
    <property type="match status" value="1"/>
</dbReference>
<feature type="region of interest" description="Disordered" evidence="1">
    <location>
        <begin position="25"/>
        <end position="66"/>
    </location>
</feature>
<sequence length="112" mass="12456">MKLHNTFAATLITALALTVSGGAFAKGPEQAQQGPAQMGQQSPVQMEQHQPPMKQEPKHAAPKKQKVHFIRVHSGDTLGKIAKKYHTSVTRLKRLNHLRNDTIYVGQRLRIS</sequence>
<protein>
    <submittedName>
        <fullName evidence="4">LysM peptidoglycan-binding domain-containing protein</fullName>
    </submittedName>
</protein>
<feature type="compositionally biased region" description="Low complexity" evidence="1">
    <location>
        <begin position="25"/>
        <end position="43"/>
    </location>
</feature>
<reference evidence="5" key="1">
    <citation type="submission" date="2023-07" db="EMBL/GenBank/DDBJ databases">
        <title>The carbon used by Thiothrix.</title>
        <authorList>
            <person name="Chen L."/>
        </authorList>
    </citation>
    <scope>NUCLEOTIDE SEQUENCE [LARGE SCALE GENOMIC DNA]</scope>
</reference>
<feature type="chain" id="PRO_5047102257" evidence="2">
    <location>
        <begin position="26"/>
        <end position="112"/>
    </location>
</feature>
<dbReference type="InterPro" id="IPR036779">
    <property type="entry name" value="LysM_dom_sf"/>
</dbReference>
<dbReference type="EMBL" id="JAYMYJ010000012">
    <property type="protein sequence ID" value="MEB4589600.1"/>
    <property type="molecule type" value="Genomic_DNA"/>
</dbReference>
<dbReference type="Pfam" id="PF01476">
    <property type="entry name" value="LysM"/>
    <property type="match status" value="1"/>
</dbReference>
<keyword evidence="2" id="KW-0732">Signal</keyword>
<dbReference type="PANTHER" id="PTHR33734">
    <property type="entry name" value="LYSM DOMAIN-CONTAINING GPI-ANCHORED PROTEIN 2"/>
    <property type="match status" value="1"/>
</dbReference>
<dbReference type="Gene3D" id="3.10.350.10">
    <property type="entry name" value="LysM domain"/>
    <property type="match status" value="1"/>
</dbReference>
<dbReference type="SMART" id="SM00257">
    <property type="entry name" value="LysM"/>
    <property type="match status" value="1"/>
</dbReference>
<evidence type="ECO:0000259" key="3">
    <source>
        <dbReference type="PROSITE" id="PS51782"/>
    </source>
</evidence>
<gene>
    <name evidence="4" type="ORF">VSS37_01275</name>
</gene>
<name>A0ABU6CRY2_9GAMM</name>
<reference evidence="4 5" key="2">
    <citation type="submission" date="2024-01" db="EMBL/GenBank/DDBJ databases">
        <authorList>
            <person name="Xie X."/>
        </authorList>
    </citation>
    <scope>NUCLEOTIDE SEQUENCE [LARGE SCALE GENOMIC DNA]</scope>
    <source>
        <strain evidence="4">SCUT-1</strain>
    </source>
</reference>
<accession>A0ABU6CRY2</accession>
<keyword evidence="5" id="KW-1185">Reference proteome</keyword>
<feature type="domain" description="LysM" evidence="3">
    <location>
        <begin position="68"/>
        <end position="111"/>
    </location>
</feature>
<proteinExistence type="predicted"/>
<evidence type="ECO:0000256" key="2">
    <source>
        <dbReference type="SAM" id="SignalP"/>
    </source>
</evidence>